<evidence type="ECO:0000256" key="1">
    <source>
        <dbReference type="SAM" id="SignalP"/>
    </source>
</evidence>
<dbReference type="AlphaFoldDB" id="A0A8J3B6P7"/>
<proteinExistence type="predicted"/>
<evidence type="ECO:0000313" key="3">
    <source>
        <dbReference type="Proteomes" id="UP000649739"/>
    </source>
</evidence>
<gene>
    <name evidence="2" type="ORF">GCM10010123_05140</name>
</gene>
<keyword evidence="3" id="KW-1185">Reference proteome</keyword>
<feature type="signal peptide" evidence="1">
    <location>
        <begin position="1"/>
        <end position="22"/>
    </location>
</feature>
<dbReference type="Proteomes" id="UP000649739">
    <property type="component" value="Unassembled WGS sequence"/>
</dbReference>
<reference evidence="2" key="2">
    <citation type="submission" date="2020-09" db="EMBL/GenBank/DDBJ databases">
        <authorList>
            <person name="Sun Q."/>
            <person name="Ohkuma M."/>
        </authorList>
    </citation>
    <scope>NUCLEOTIDE SEQUENCE</scope>
    <source>
        <strain evidence="2">JCM 3090</strain>
    </source>
</reference>
<protein>
    <submittedName>
        <fullName evidence="2">Uncharacterized protein</fullName>
    </submittedName>
</protein>
<evidence type="ECO:0000313" key="2">
    <source>
        <dbReference type="EMBL" id="GGJ78050.1"/>
    </source>
</evidence>
<dbReference type="EMBL" id="BMQB01000001">
    <property type="protein sequence ID" value="GGJ78050.1"/>
    <property type="molecule type" value="Genomic_DNA"/>
</dbReference>
<keyword evidence="1" id="KW-0732">Signal</keyword>
<accession>A0A8J3B6P7</accession>
<name>A0A8J3B6P7_9ACTN</name>
<feature type="chain" id="PRO_5035208644" evidence="1">
    <location>
        <begin position="23"/>
        <end position="146"/>
    </location>
</feature>
<organism evidence="2 3">
    <name type="scientific">Pilimelia anulata</name>
    <dbReference type="NCBI Taxonomy" id="53371"/>
    <lineage>
        <taxon>Bacteria</taxon>
        <taxon>Bacillati</taxon>
        <taxon>Actinomycetota</taxon>
        <taxon>Actinomycetes</taxon>
        <taxon>Micromonosporales</taxon>
        <taxon>Micromonosporaceae</taxon>
        <taxon>Pilimelia</taxon>
    </lineage>
</organism>
<sequence>MIGIALGVAALAVAAPAVPASAAPAGGDCELLAVPAAGNARHLAVTEVCGTDAAAARRAAALIELYYNPYWAGPRTTIWGDTCTVEGFNVAPGDELSRNISSWRPLGECRKVVAYNREGVAKTFYGPVGDPGESHNDNIARMRISA</sequence>
<comment type="caution">
    <text evidence="2">The sequence shown here is derived from an EMBL/GenBank/DDBJ whole genome shotgun (WGS) entry which is preliminary data.</text>
</comment>
<reference evidence="2" key="1">
    <citation type="journal article" date="2014" name="Int. J. Syst. Evol. Microbiol.">
        <title>Complete genome sequence of Corynebacterium casei LMG S-19264T (=DSM 44701T), isolated from a smear-ripened cheese.</title>
        <authorList>
            <consortium name="US DOE Joint Genome Institute (JGI-PGF)"/>
            <person name="Walter F."/>
            <person name="Albersmeier A."/>
            <person name="Kalinowski J."/>
            <person name="Ruckert C."/>
        </authorList>
    </citation>
    <scope>NUCLEOTIDE SEQUENCE</scope>
    <source>
        <strain evidence="2">JCM 3090</strain>
    </source>
</reference>